<dbReference type="GO" id="GO:0016987">
    <property type="term" value="F:sigma factor activity"/>
    <property type="evidence" value="ECO:0007669"/>
    <property type="project" value="InterPro"/>
</dbReference>
<keyword evidence="3" id="KW-1185">Reference proteome</keyword>
<dbReference type="EMBL" id="CP022657">
    <property type="protein sequence ID" value="ASS74093.1"/>
    <property type="molecule type" value="Genomic_DNA"/>
</dbReference>
<dbReference type="GO" id="GO:0003677">
    <property type="term" value="F:DNA binding"/>
    <property type="evidence" value="ECO:0007669"/>
    <property type="project" value="InterPro"/>
</dbReference>
<dbReference type="Proteomes" id="UP000214688">
    <property type="component" value="Chromosome"/>
</dbReference>
<dbReference type="Gene3D" id="1.10.10.10">
    <property type="entry name" value="Winged helix-like DNA-binding domain superfamily/Winged helix DNA-binding domain"/>
    <property type="match status" value="1"/>
</dbReference>
<evidence type="ECO:0000313" key="3">
    <source>
        <dbReference type="Proteomes" id="UP000214688"/>
    </source>
</evidence>
<evidence type="ECO:0000313" key="2">
    <source>
        <dbReference type="EMBL" id="ASS74093.1"/>
    </source>
</evidence>
<dbReference type="InterPro" id="IPR013324">
    <property type="entry name" value="RNA_pol_sigma_r3/r4-like"/>
</dbReference>
<protein>
    <recommendedName>
        <fullName evidence="1">RNA polymerase sigma factor 70 region 4 type 2 domain-containing protein</fullName>
    </recommendedName>
</protein>
<sequence>MGMVKRDIDKGRRMADVFDYGSTAALKTALRSLHKLRLSAEQGCPTAQAILIDLKTALGEYKSDEVLGRVVVTDRQKEAIVLHLIDDRSLQETAQLLGVDPTAISHRVASGLKRMMHFLQTGRAA</sequence>
<dbReference type="OrthoDB" id="9791844at2"/>
<organism evidence="2 3">
    <name type="scientific">Tumebacillus algifaecis</name>
    <dbReference type="NCBI Taxonomy" id="1214604"/>
    <lineage>
        <taxon>Bacteria</taxon>
        <taxon>Bacillati</taxon>
        <taxon>Bacillota</taxon>
        <taxon>Bacilli</taxon>
        <taxon>Bacillales</taxon>
        <taxon>Alicyclobacillaceae</taxon>
        <taxon>Tumebacillus</taxon>
    </lineage>
</organism>
<reference evidence="2 3" key="1">
    <citation type="journal article" date="2015" name="Int. J. Syst. Evol. Microbiol.">
        <title>Tumebacillus algifaecis sp. nov., isolated from decomposing algal scum.</title>
        <authorList>
            <person name="Wu Y.F."/>
            <person name="Zhang B."/>
            <person name="Xing P."/>
            <person name="Wu Q.L."/>
            <person name="Liu S.J."/>
        </authorList>
    </citation>
    <scope>NUCLEOTIDE SEQUENCE [LARGE SCALE GENOMIC DNA]</scope>
    <source>
        <strain evidence="2 3">THMBR28</strain>
    </source>
</reference>
<dbReference type="AlphaFoldDB" id="A0A223CYA0"/>
<accession>A0A223CYA0</accession>
<dbReference type="InterPro" id="IPR013249">
    <property type="entry name" value="RNA_pol_sigma70_r4_t2"/>
</dbReference>
<evidence type="ECO:0000259" key="1">
    <source>
        <dbReference type="Pfam" id="PF08281"/>
    </source>
</evidence>
<proteinExistence type="predicted"/>
<gene>
    <name evidence="2" type="ORF">CIG75_03220</name>
</gene>
<name>A0A223CYA0_9BACL</name>
<feature type="domain" description="RNA polymerase sigma factor 70 region 4 type 2" evidence="1">
    <location>
        <begin position="74"/>
        <end position="115"/>
    </location>
</feature>
<dbReference type="GO" id="GO:0006352">
    <property type="term" value="P:DNA-templated transcription initiation"/>
    <property type="evidence" value="ECO:0007669"/>
    <property type="project" value="InterPro"/>
</dbReference>
<dbReference type="SUPFAM" id="SSF88659">
    <property type="entry name" value="Sigma3 and sigma4 domains of RNA polymerase sigma factors"/>
    <property type="match status" value="1"/>
</dbReference>
<dbReference type="Pfam" id="PF08281">
    <property type="entry name" value="Sigma70_r4_2"/>
    <property type="match status" value="1"/>
</dbReference>
<dbReference type="InterPro" id="IPR036388">
    <property type="entry name" value="WH-like_DNA-bd_sf"/>
</dbReference>
<dbReference type="KEGG" id="tab:CIG75_03220"/>